<dbReference type="PANTHER" id="PTHR47981">
    <property type="entry name" value="RAB FAMILY"/>
    <property type="match status" value="1"/>
</dbReference>
<evidence type="ECO:0000313" key="7">
    <source>
        <dbReference type="EMBL" id="VDD97037.1"/>
    </source>
</evidence>
<evidence type="ECO:0000256" key="3">
    <source>
        <dbReference type="ARBA" id="ARBA00023134"/>
    </source>
</evidence>
<dbReference type="GO" id="GO:0005802">
    <property type="term" value="C:trans-Golgi network"/>
    <property type="evidence" value="ECO:0007669"/>
    <property type="project" value="UniProtKB-UniRule"/>
</dbReference>
<dbReference type="PROSITE" id="PS51421">
    <property type="entry name" value="RAS"/>
    <property type="match status" value="1"/>
</dbReference>
<dbReference type="Gene3D" id="3.40.50.300">
    <property type="entry name" value="P-loop containing nucleotide triphosphate hydrolases"/>
    <property type="match status" value="1"/>
</dbReference>
<keyword evidence="3 6" id="KW-0342">GTP-binding</keyword>
<dbReference type="STRING" id="51028.A0A0N4VNP2"/>
<dbReference type="GO" id="GO:0008333">
    <property type="term" value="P:endosome to lysosome transport"/>
    <property type="evidence" value="ECO:0007669"/>
    <property type="project" value="TreeGrafter"/>
</dbReference>
<sequence>MLFKILIIGDVGTGKSSIVRRYVHNLFNQYYKATVGVDFALKLLVWDLDVLVRLQLWDISGQDRFGNMTRVYYKDSHGAVIVFDSTRNDTYDGALRWKADLDNKVNLADGKPLPSVLLANKCDVENNVTDEKLIEYCKKEGFVGGFRTSAKANIGIEEAFRYLTGRIIEREKEGQYEIPVLQHDGNLRKINLSLNNKAQGSTRCCT</sequence>
<dbReference type="FunFam" id="3.40.50.300:FF:000222">
    <property type="entry name" value="RAB32, member RAS oncogene family"/>
    <property type="match status" value="1"/>
</dbReference>
<dbReference type="GO" id="GO:0090385">
    <property type="term" value="P:phagosome-lysosome fusion"/>
    <property type="evidence" value="ECO:0007669"/>
    <property type="project" value="TreeGrafter"/>
</dbReference>
<dbReference type="NCBIfam" id="TIGR00231">
    <property type="entry name" value="small_GTP"/>
    <property type="match status" value="1"/>
</dbReference>
<evidence type="ECO:0000256" key="1">
    <source>
        <dbReference type="ARBA" id="ARBA00006270"/>
    </source>
</evidence>
<reference evidence="9" key="1">
    <citation type="submission" date="2017-02" db="UniProtKB">
        <authorList>
            <consortium name="WormBaseParasite"/>
        </authorList>
    </citation>
    <scope>IDENTIFICATION</scope>
</reference>
<dbReference type="InterPro" id="IPR030697">
    <property type="entry name" value="Rab29/Rab38/Rab32"/>
</dbReference>
<evidence type="ECO:0000256" key="2">
    <source>
        <dbReference type="ARBA" id="ARBA00022741"/>
    </source>
</evidence>
<gene>
    <name evidence="7" type="ORF">EVEC_LOCUS11788</name>
</gene>
<keyword evidence="8" id="KW-1185">Reference proteome</keyword>
<dbReference type="EMBL" id="UXUI01012700">
    <property type="protein sequence ID" value="VDD97037.1"/>
    <property type="molecule type" value="Genomic_DNA"/>
</dbReference>
<dbReference type="WBParaSite" id="EVEC_0001261001-mRNA-1">
    <property type="protein sequence ID" value="EVEC_0001261001-mRNA-1"/>
    <property type="gene ID" value="EVEC_0001261001"/>
</dbReference>
<dbReference type="PANTHER" id="PTHR47981:SF39">
    <property type="entry name" value="RAS-RELATED PROTEIN RAB"/>
    <property type="match status" value="1"/>
</dbReference>
<keyword evidence="2 6" id="KW-0547">Nucleotide-binding</keyword>
<dbReference type="PRINTS" id="PR00449">
    <property type="entry name" value="RASTRNSFRMNG"/>
</dbReference>
<dbReference type="Pfam" id="PF00071">
    <property type="entry name" value="Ras"/>
    <property type="match status" value="1"/>
</dbReference>
<evidence type="ECO:0000256" key="6">
    <source>
        <dbReference type="RuleBase" id="RU367128"/>
    </source>
</evidence>
<protein>
    <recommendedName>
        <fullName evidence="6">Ras-related protein Rab</fullName>
    </recommendedName>
</protein>
<dbReference type="GO" id="GO:0016020">
    <property type="term" value="C:membrane"/>
    <property type="evidence" value="ECO:0007669"/>
    <property type="project" value="UniProtKB-SubCell"/>
</dbReference>
<dbReference type="SMART" id="SM00176">
    <property type="entry name" value="RAN"/>
    <property type="match status" value="1"/>
</dbReference>
<name>A0A0N4VNP2_ENTVE</name>
<dbReference type="AlphaFoldDB" id="A0A0N4VNP2"/>
<dbReference type="OrthoDB" id="1436450at2759"/>
<dbReference type="SMART" id="SM00173">
    <property type="entry name" value="RAS"/>
    <property type="match status" value="1"/>
</dbReference>
<evidence type="ECO:0000313" key="8">
    <source>
        <dbReference type="Proteomes" id="UP000274131"/>
    </source>
</evidence>
<keyword evidence="5 6" id="KW-0636">Prenylation</keyword>
<comment type="subcellular location">
    <subcellularLocation>
        <location evidence="6">Membrane</location>
        <topology evidence="6">Lipid-anchor</topology>
    </subcellularLocation>
</comment>
<dbReference type="GO" id="GO:0005525">
    <property type="term" value="F:GTP binding"/>
    <property type="evidence" value="ECO:0007669"/>
    <property type="project" value="UniProtKB-UniRule"/>
</dbReference>
<evidence type="ECO:0000313" key="9">
    <source>
        <dbReference type="WBParaSite" id="EVEC_0001261001-mRNA-1"/>
    </source>
</evidence>
<dbReference type="GO" id="GO:0005764">
    <property type="term" value="C:lysosome"/>
    <property type="evidence" value="ECO:0007669"/>
    <property type="project" value="TreeGrafter"/>
</dbReference>
<organism evidence="9">
    <name type="scientific">Enterobius vermicularis</name>
    <name type="common">Human pinworm</name>
    <dbReference type="NCBI Taxonomy" id="51028"/>
    <lineage>
        <taxon>Eukaryota</taxon>
        <taxon>Metazoa</taxon>
        <taxon>Ecdysozoa</taxon>
        <taxon>Nematoda</taxon>
        <taxon>Chromadorea</taxon>
        <taxon>Rhabditida</taxon>
        <taxon>Spirurina</taxon>
        <taxon>Oxyuridomorpha</taxon>
        <taxon>Oxyuroidea</taxon>
        <taxon>Oxyuridae</taxon>
        <taxon>Enterobius</taxon>
    </lineage>
</organism>
<dbReference type="InterPro" id="IPR001806">
    <property type="entry name" value="Small_GTPase"/>
</dbReference>
<proteinExistence type="inferred from homology"/>
<dbReference type="PROSITE" id="PS51419">
    <property type="entry name" value="RAB"/>
    <property type="match status" value="1"/>
</dbReference>
<dbReference type="SUPFAM" id="SSF52540">
    <property type="entry name" value="P-loop containing nucleoside triphosphate hydrolases"/>
    <property type="match status" value="1"/>
</dbReference>
<dbReference type="InterPro" id="IPR027417">
    <property type="entry name" value="P-loop_NTPase"/>
</dbReference>
<dbReference type="GO" id="GO:0003924">
    <property type="term" value="F:GTPase activity"/>
    <property type="evidence" value="ECO:0007669"/>
    <property type="project" value="UniProtKB-UniRule"/>
</dbReference>
<evidence type="ECO:0000256" key="4">
    <source>
        <dbReference type="ARBA" id="ARBA00023288"/>
    </source>
</evidence>
<dbReference type="SMART" id="SM00174">
    <property type="entry name" value="RHO"/>
    <property type="match status" value="1"/>
</dbReference>
<evidence type="ECO:0000256" key="5">
    <source>
        <dbReference type="ARBA" id="ARBA00023289"/>
    </source>
</evidence>
<comment type="similarity">
    <text evidence="1 6">Belongs to the small GTPase superfamily. Rab family.</text>
</comment>
<keyword evidence="6" id="KW-0472">Membrane</keyword>
<accession>A0A0N4VNP2</accession>
<dbReference type="CDD" id="cd04107">
    <property type="entry name" value="Rab32_Rab38"/>
    <property type="match status" value="1"/>
</dbReference>
<reference evidence="7 8" key="2">
    <citation type="submission" date="2018-10" db="EMBL/GenBank/DDBJ databases">
        <authorList>
            <consortium name="Pathogen Informatics"/>
        </authorList>
    </citation>
    <scope>NUCLEOTIDE SEQUENCE [LARGE SCALE GENOMIC DNA]</scope>
</reference>
<comment type="function">
    <text evidence="6">The small GTPases Rab are key regulators in vesicle trafficking.</text>
</comment>
<dbReference type="InterPro" id="IPR005225">
    <property type="entry name" value="Small_GTP-bd"/>
</dbReference>
<dbReference type="GO" id="GO:0045335">
    <property type="term" value="C:phagocytic vesicle"/>
    <property type="evidence" value="ECO:0007669"/>
    <property type="project" value="TreeGrafter"/>
</dbReference>
<keyword evidence="4 6" id="KW-0449">Lipoprotein</keyword>
<dbReference type="SMART" id="SM00175">
    <property type="entry name" value="RAB"/>
    <property type="match status" value="1"/>
</dbReference>
<dbReference type="GO" id="GO:0005770">
    <property type="term" value="C:late endosome"/>
    <property type="evidence" value="ECO:0007669"/>
    <property type="project" value="TreeGrafter"/>
</dbReference>
<dbReference type="Proteomes" id="UP000274131">
    <property type="component" value="Unassembled WGS sequence"/>
</dbReference>